<name>A0A7J7JFU6_BUGNE</name>
<feature type="region of interest" description="Disordered" evidence="12">
    <location>
        <begin position="1457"/>
        <end position="1477"/>
    </location>
</feature>
<dbReference type="Proteomes" id="UP000593567">
    <property type="component" value="Unassembled WGS sequence"/>
</dbReference>
<proteinExistence type="predicted"/>
<keyword evidence="16" id="KW-1185">Reference proteome</keyword>
<feature type="compositionally biased region" description="Low complexity" evidence="12">
    <location>
        <begin position="1242"/>
        <end position="1253"/>
    </location>
</feature>
<organism evidence="15 16">
    <name type="scientific">Bugula neritina</name>
    <name type="common">Brown bryozoan</name>
    <name type="synonym">Sertularia neritina</name>
    <dbReference type="NCBI Taxonomy" id="10212"/>
    <lineage>
        <taxon>Eukaryota</taxon>
        <taxon>Metazoa</taxon>
        <taxon>Spiralia</taxon>
        <taxon>Lophotrochozoa</taxon>
        <taxon>Bryozoa</taxon>
        <taxon>Gymnolaemata</taxon>
        <taxon>Cheilostomatida</taxon>
        <taxon>Flustrina</taxon>
        <taxon>Buguloidea</taxon>
        <taxon>Bugulidae</taxon>
        <taxon>Bugula</taxon>
    </lineage>
</organism>
<dbReference type="GO" id="GO:0000978">
    <property type="term" value="F:RNA polymerase II cis-regulatory region sequence-specific DNA binding"/>
    <property type="evidence" value="ECO:0007669"/>
    <property type="project" value="TreeGrafter"/>
</dbReference>
<dbReference type="InterPro" id="IPR001356">
    <property type="entry name" value="HD"/>
</dbReference>
<feature type="region of interest" description="Disordered" evidence="12">
    <location>
        <begin position="267"/>
        <end position="288"/>
    </location>
</feature>
<evidence type="ECO:0000313" key="15">
    <source>
        <dbReference type="EMBL" id="KAF6025169.1"/>
    </source>
</evidence>
<dbReference type="Pfam" id="PF00096">
    <property type="entry name" value="zf-C2H2"/>
    <property type="match status" value="1"/>
</dbReference>
<dbReference type="FunFam" id="1.10.10.60:FF:000064">
    <property type="entry name" value="Zinc finger homeobox protein 4"/>
    <property type="match status" value="1"/>
</dbReference>
<feature type="domain" description="Homeobox" evidence="13">
    <location>
        <begin position="985"/>
        <end position="1045"/>
    </location>
</feature>
<comment type="caution">
    <text evidence="15">The sequence shown here is derived from an EMBL/GenBank/DDBJ whole genome shotgun (WGS) entry which is preliminary data.</text>
</comment>
<evidence type="ECO:0000256" key="1">
    <source>
        <dbReference type="ARBA" id="ARBA00004123"/>
    </source>
</evidence>
<evidence type="ECO:0000259" key="13">
    <source>
        <dbReference type="PROSITE" id="PS50071"/>
    </source>
</evidence>
<dbReference type="CDD" id="cd00086">
    <property type="entry name" value="homeodomain"/>
    <property type="match status" value="3"/>
</dbReference>
<feature type="compositionally biased region" description="Polar residues" evidence="12">
    <location>
        <begin position="1230"/>
        <end position="1241"/>
    </location>
</feature>
<feature type="compositionally biased region" description="Basic and acidic residues" evidence="12">
    <location>
        <begin position="914"/>
        <end position="923"/>
    </location>
</feature>
<feature type="compositionally biased region" description="Polar residues" evidence="12">
    <location>
        <begin position="1103"/>
        <end position="1123"/>
    </location>
</feature>
<evidence type="ECO:0000313" key="16">
    <source>
        <dbReference type="Proteomes" id="UP000593567"/>
    </source>
</evidence>
<evidence type="ECO:0000256" key="3">
    <source>
        <dbReference type="ARBA" id="ARBA00022737"/>
    </source>
</evidence>
<dbReference type="PROSITE" id="PS50157">
    <property type="entry name" value="ZINC_FINGER_C2H2_2"/>
    <property type="match status" value="3"/>
</dbReference>
<feature type="region of interest" description="Disordered" evidence="12">
    <location>
        <begin position="1227"/>
        <end position="1341"/>
    </location>
</feature>
<feature type="region of interest" description="Disordered" evidence="12">
    <location>
        <begin position="375"/>
        <end position="417"/>
    </location>
</feature>
<feature type="DNA-binding region" description="Homeobox" evidence="10">
    <location>
        <begin position="1339"/>
        <end position="1398"/>
    </location>
</feature>
<evidence type="ECO:0000256" key="4">
    <source>
        <dbReference type="ARBA" id="ARBA00022771"/>
    </source>
</evidence>
<evidence type="ECO:0000256" key="9">
    <source>
        <dbReference type="PROSITE-ProRule" id="PRU00042"/>
    </source>
</evidence>
<feature type="domain" description="C2H2-type" evidence="14">
    <location>
        <begin position="242"/>
        <end position="270"/>
    </location>
</feature>
<feature type="compositionally biased region" description="Basic and acidic residues" evidence="12">
    <location>
        <begin position="46"/>
        <end position="60"/>
    </location>
</feature>
<keyword evidence="4 9" id="KW-0863">Zinc-finger</keyword>
<dbReference type="PANTHER" id="PTHR45891">
    <property type="entry name" value="ZINC FINGER HOMEOBOX PROTEIN"/>
    <property type="match status" value="1"/>
</dbReference>
<dbReference type="Pfam" id="PF00046">
    <property type="entry name" value="Homeodomain"/>
    <property type="match status" value="3"/>
</dbReference>
<dbReference type="PANTHER" id="PTHR45891:SF3">
    <property type="entry name" value="ZINC FINGER PROTEIN 2"/>
    <property type="match status" value="1"/>
</dbReference>
<dbReference type="InterPro" id="IPR036236">
    <property type="entry name" value="Znf_C2H2_sf"/>
</dbReference>
<keyword evidence="7 10" id="KW-0371">Homeobox</keyword>
<keyword evidence="6 10" id="KW-0238">DNA-binding</keyword>
<feature type="domain" description="Homeobox" evidence="13">
    <location>
        <begin position="1337"/>
        <end position="1397"/>
    </location>
</feature>
<feature type="region of interest" description="Disordered" evidence="12">
    <location>
        <begin position="37"/>
        <end position="60"/>
    </location>
</feature>
<feature type="region of interest" description="Disordered" evidence="12">
    <location>
        <begin position="1102"/>
        <end position="1123"/>
    </location>
</feature>
<dbReference type="InterPro" id="IPR051968">
    <property type="entry name" value="ZnFinger_Homeobox_TR"/>
</dbReference>
<protein>
    <recommendedName>
        <fullName evidence="17">ZFHX4</fullName>
    </recommendedName>
</protein>
<feature type="region of interest" description="Disordered" evidence="12">
    <location>
        <begin position="819"/>
        <end position="961"/>
    </location>
</feature>
<evidence type="ECO:0000256" key="6">
    <source>
        <dbReference type="ARBA" id="ARBA00023125"/>
    </source>
</evidence>
<feature type="compositionally biased region" description="Polar residues" evidence="12">
    <location>
        <begin position="948"/>
        <end position="961"/>
    </location>
</feature>
<comment type="subcellular location">
    <subcellularLocation>
        <location evidence="1 10 11">Nucleus</location>
    </subcellularLocation>
</comment>
<dbReference type="SMART" id="SM00355">
    <property type="entry name" value="ZnF_C2H2"/>
    <property type="match status" value="12"/>
</dbReference>
<dbReference type="EMBL" id="VXIV02002489">
    <property type="protein sequence ID" value="KAF6025169.1"/>
    <property type="molecule type" value="Genomic_DNA"/>
</dbReference>
<keyword evidence="3" id="KW-0677">Repeat</keyword>
<evidence type="ECO:0000256" key="7">
    <source>
        <dbReference type="ARBA" id="ARBA00023155"/>
    </source>
</evidence>
<gene>
    <name evidence="15" type="ORF">EB796_016546</name>
</gene>
<feature type="compositionally biased region" description="Polar residues" evidence="12">
    <location>
        <begin position="822"/>
        <end position="835"/>
    </location>
</feature>
<dbReference type="GO" id="GO:0005634">
    <property type="term" value="C:nucleus"/>
    <property type="evidence" value="ECO:0007669"/>
    <property type="project" value="UniProtKB-SubCell"/>
</dbReference>
<dbReference type="SUPFAM" id="SSF46689">
    <property type="entry name" value="Homeodomain-like"/>
    <property type="match status" value="3"/>
</dbReference>
<keyword evidence="5" id="KW-0862">Zinc</keyword>
<dbReference type="FunFam" id="1.10.10.60:FF:000080">
    <property type="entry name" value="Zinc finger homeobox protein 2"/>
    <property type="match status" value="1"/>
</dbReference>
<keyword evidence="2" id="KW-0479">Metal-binding</keyword>
<dbReference type="InterPro" id="IPR009057">
    <property type="entry name" value="Homeodomain-like_sf"/>
</dbReference>
<sequence>MCAITNPTAFIRTQHASQLEQLCNEGWHNFSVKPQLTESADASSKNSKDSHSTSTKPEKTDAPCAILHCPHCSHSTTEKALLEEHITSVHQHVACPLCAALLSDVGRLQTHLSEAHNVSRDRATKLIEMTEIWKSSTDDKSNEQEYRCKTCTESFKSVEELYKHQSEQGHKEKQNLAASQGYLCWKKGCNQYFNCIETLQTHFKEIHGKPLSTNSDCKNNVDNEAEPGPSVSNTDDATTLQAKCFLCNHVFRSSSALQKHIEVTHQSSESHVMGASGNASTDSYDDRVNKSEVKTGGAEHISTMMDCSTFQDDPTTSQAECIRENGQEASVLRATKTFRCNVCFVSFTTSVQLDHHLLSLQHRTASDLLIKSSSVDTRDDVPTSGAHATSQAEDTVLPSSKEARDTNQSPTASELNLDISPGSLAAVEAGESSTKDAVVSTVKPKLLDLQPRSEHPQLNTCLSCDAKFVSTELLIQHQKLHCPGINSSRRTRTVRSHFKRLLSSFGIECVMGFLESEQQSSDRLSLNADFSESDANYSDDDAGSVKNAEAAVMKDDVLPPEMSTGKLTCSDCLQTFSGIWVLKAHREEYHQQFLPDKITSHFAELYKQNFKEREEVKADVISFAADIKVPESPVEAAEPVPEQPMKTEPVSQPACSTATAPLLPVNAMDLLNFPGMNPWLSMLPYGMMSPAMFSHLIAQTSAGGLAAGSLAAGGLATGNMTSTSNALSSPPLISSPKMETSSMLNRQPSVSSTNQQVGSEKRARTRISDDQLKVLRQYFDINNSPSEESILQMASKTGLPAKVIKHWFRNTLFKERQRNKDSPYNFNNPPQTTLNLEEYEKTGRVPEKGASKSFSESTSRTNSVTISTPRDDVFSPTFGAPSAPGGSELLFQKHDAQSSPSSKGAVTEEQSTTAKHDIIDTGERAAAYADSAAEADSDHDDAVMASPDSPQTSISSDNTTQNSNNYFSKMFSSPFKFHEYSNSTASKRANRTRFTDYQIKTLQDYFEQNAYPKDEELEQLSRALQLPNRVIVVWFQNARQKARKVYENSPSTASTEVTAVSQAAKSTYPCKKCGVVFNGYYELVKHQKRVCMKNNVVPLPFGNQDTSPHSASINREKSTSQSEACDTISDITSRQTNATTTPTQGMFSQLSSNSLASKTVSENMAATAAAMDMANLMSTYNSAASMSPLFPPLLPMPGLLGNGQPMPHVQNLMKDFYEQSLKKYMEESQKLSVAQPPQKNDSTASTTGSIGSTSRKRSITAESNAAPTVTPTLTSPTQQVMHSTSQKFHAKLSATSSIGEEDASACESDTADDHESVIGDSKDKSCGSSQGSNGRTIHNKRYRTNLTNMQIHIMKYIFKEYKTPTMAECDILGNFIGLQKRVIQVWFQNARAKEKKSKLISNCSSEEPLVTECSRCGVVYSAQCSIQEHIFSQQHINEIRNTFSGKLTDCDKDALRRQAETHRVPHTSRRVSSSLSKKSENLPKLGLFSSDPTTPTAIGKANDYHNQVSRNLLSSFNPMSGMLGLPGAADMMSLMCPSMLQQMPSFLPSLLPGGGDQSLGLSSLYNMEFGTPLSVLQIPQASIQSISSKLADTDCTVADYSQDCSTLEDLYKCIPSEDICIVKPTYEDVGYACRKCQFVFPRRESCENHQSACCYVGKRRNSDTILKIEQLQYSCILCKETLSTIQEFKAHCLTEAHRYRRTKLNNNNNDSGSSAKRLRIV</sequence>
<feature type="compositionally biased region" description="Basic and acidic residues" evidence="12">
    <location>
        <begin position="838"/>
        <end position="850"/>
    </location>
</feature>
<keyword evidence="8 10" id="KW-0539">Nucleus</keyword>
<evidence type="ECO:0000256" key="5">
    <source>
        <dbReference type="ARBA" id="ARBA00022833"/>
    </source>
</evidence>
<evidence type="ECO:0008006" key="17">
    <source>
        <dbReference type="Google" id="ProtNLM"/>
    </source>
</evidence>
<feature type="domain" description="C2H2-type" evidence="14">
    <location>
        <begin position="146"/>
        <end position="175"/>
    </location>
</feature>
<evidence type="ECO:0000259" key="14">
    <source>
        <dbReference type="PROSITE" id="PS50157"/>
    </source>
</evidence>
<evidence type="ECO:0000256" key="10">
    <source>
        <dbReference type="PROSITE-ProRule" id="PRU00108"/>
    </source>
</evidence>
<evidence type="ECO:0000256" key="11">
    <source>
        <dbReference type="RuleBase" id="RU000682"/>
    </source>
</evidence>
<feature type="region of interest" description="Disordered" evidence="12">
    <location>
        <begin position="737"/>
        <end position="765"/>
    </location>
</feature>
<reference evidence="15" key="1">
    <citation type="submission" date="2020-06" db="EMBL/GenBank/DDBJ databases">
        <title>Draft genome of Bugula neritina, a colonial animal packing powerful symbionts and potential medicines.</title>
        <authorList>
            <person name="Rayko M."/>
        </authorList>
    </citation>
    <scope>NUCLEOTIDE SEQUENCE [LARGE SCALE GENOMIC DNA]</scope>
    <source>
        <strain evidence="15">Kwan_BN1</strain>
    </source>
</reference>
<dbReference type="SMART" id="SM00389">
    <property type="entry name" value="HOX"/>
    <property type="match status" value="3"/>
</dbReference>
<dbReference type="GO" id="GO:0008270">
    <property type="term" value="F:zinc ion binding"/>
    <property type="evidence" value="ECO:0007669"/>
    <property type="project" value="UniProtKB-KW"/>
</dbReference>
<dbReference type="InterPro" id="IPR013087">
    <property type="entry name" value="Znf_C2H2_type"/>
</dbReference>
<feature type="compositionally biased region" description="Polar residues" evidence="12">
    <location>
        <begin position="737"/>
        <end position="758"/>
    </location>
</feature>
<dbReference type="OrthoDB" id="6417226at2759"/>
<dbReference type="PROSITE" id="PS00028">
    <property type="entry name" value="ZINC_FINGER_C2H2_1"/>
    <property type="match status" value="9"/>
</dbReference>
<evidence type="ECO:0000256" key="2">
    <source>
        <dbReference type="ARBA" id="ARBA00022723"/>
    </source>
</evidence>
<feature type="compositionally biased region" description="Polar residues" evidence="12">
    <location>
        <begin position="897"/>
        <end position="913"/>
    </location>
</feature>
<dbReference type="PROSITE" id="PS00027">
    <property type="entry name" value="HOMEOBOX_1"/>
    <property type="match status" value="1"/>
</dbReference>
<dbReference type="Gene3D" id="1.10.10.60">
    <property type="entry name" value="Homeodomain-like"/>
    <property type="match status" value="3"/>
</dbReference>
<feature type="DNA-binding region" description="Homeobox" evidence="10">
    <location>
        <begin position="760"/>
        <end position="819"/>
    </location>
</feature>
<accession>A0A7J7JFU6</accession>
<dbReference type="InterPro" id="IPR017970">
    <property type="entry name" value="Homeobox_CS"/>
</dbReference>
<feature type="compositionally biased region" description="Acidic residues" evidence="12">
    <location>
        <begin position="1299"/>
        <end position="1310"/>
    </location>
</feature>
<dbReference type="PROSITE" id="PS50071">
    <property type="entry name" value="HOMEOBOX_2"/>
    <property type="match status" value="3"/>
</dbReference>
<evidence type="ECO:0000256" key="12">
    <source>
        <dbReference type="SAM" id="MobiDB-lite"/>
    </source>
</evidence>
<dbReference type="GO" id="GO:0000981">
    <property type="term" value="F:DNA-binding transcription factor activity, RNA polymerase II-specific"/>
    <property type="evidence" value="ECO:0007669"/>
    <property type="project" value="InterPro"/>
</dbReference>
<feature type="domain" description="Homeobox" evidence="13">
    <location>
        <begin position="758"/>
        <end position="818"/>
    </location>
</feature>
<feature type="compositionally biased region" description="Polar residues" evidence="12">
    <location>
        <begin position="1261"/>
        <end position="1298"/>
    </location>
</feature>
<feature type="compositionally biased region" description="Polar residues" evidence="12">
    <location>
        <begin position="852"/>
        <end position="868"/>
    </location>
</feature>
<feature type="domain" description="C2H2-type" evidence="14">
    <location>
        <begin position="1068"/>
        <end position="1098"/>
    </location>
</feature>
<feature type="DNA-binding region" description="Homeobox" evidence="10">
    <location>
        <begin position="987"/>
        <end position="1046"/>
    </location>
</feature>
<feature type="compositionally biased region" description="Polar residues" evidence="12">
    <location>
        <begin position="1326"/>
        <end position="1336"/>
    </location>
</feature>
<dbReference type="Gene3D" id="3.30.160.60">
    <property type="entry name" value="Classic Zinc Finger"/>
    <property type="match status" value="1"/>
</dbReference>
<evidence type="ECO:0000256" key="8">
    <source>
        <dbReference type="ARBA" id="ARBA00023242"/>
    </source>
</evidence>
<dbReference type="SUPFAM" id="SSF57667">
    <property type="entry name" value="beta-beta-alpha zinc fingers"/>
    <property type="match status" value="2"/>
</dbReference>
<feature type="compositionally biased region" description="Basic and acidic residues" evidence="12">
    <location>
        <begin position="1311"/>
        <end position="1325"/>
    </location>
</feature>